<dbReference type="EMBL" id="KZ505671">
    <property type="protein sequence ID" value="PKU47717.1"/>
    <property type="molecule type" value="Genomic_DNA"/>
</dbReference>
<evidence type="ECO:0000313" key="1">
    <source>
        <dbReference type="EMBL" id="PKU47717.1"/>
    </source>
</evidence>
<sequence>MLRELKASSSDIDIRHRYCTVDIKSELTAPQLQEWKLTALRIVHASGYLVIGYSSESQAYPASSLWFPSPSRMRQVEEKL</sequence>
<protein>
    <submittedName>
        <fullName evidence="1">Uncharacterized protein</fullName>
    </submittedName>
</protein>
<dbReference type="Proteomes" id="UP000233556">
    <property type="component" value="Unassembled WGS sequence"/>
</dbReference>
<reference evidence="2" key="1">
    <citation type="submission" date="2017-11" db="EMBL/GenBank/DDBJ databases">
        <authorList>
            <person name="Lima N.C."/>
            <person name="Parody-Merino A.M."/>
            <person name="Battley P.F."/>
            <person name="Fidler A.E."/>
            <person name="Prosdocimi F."/>
        </authorList>
    </citation>
    <scope>NUCLEOTIDE SEQUENCE [LARGE SCALE GENOMIC DNA]</scope>
</reference>
<organism evidence="1 2">
    <name type="scientific">Limosa lapponica baueri</name>
    <dbReference type="NCBI Taxonomy" id="1758121"/>
    <lineage>
        <taxon>Eukaryota</taxon>
        <taxon>Metazoa</taxon>
        <taxon>Chordata</taxon>
        <taxon>Craniata</taxon>
        <taxon>Vertebrata</taxon>
        <taxon>Euteleostomi</taxon>
        <taxon>Archelosauria</taxon>
        <taxon>Archosauria</taxon>
        <taxon>Dinosauria</taxon>
        <taxon>Saurischia</taxon>
        <taxon>Theropoda</taxon>
        <taxon>Coelurosauria</taxon>
        <taxon>Aves</taxon>
        <taxon>Neognathae</taxon>
        <taxon>Neoaves</taxon>
        <taxon>Charadriiformes</taxon>
        <taxon>Scolopacidae</taxon>
        <taxon>Limosa</taxon>
    </lineage>
</organism>
<name>A0A2I0UNV7_LIMLA</name>
<accession>A0A2I0UNV7</accession>
<proteinExistence type="predicted"/>
<evidence type="ECO:0000313" key="2">
    <source>
        <dbReference type="Proteomes" id="UP000233556"/>
    </source>
</evidence>
<gene>
    <name evidence="1" type="ORF">llap_1997</name>
</gene>
<reference evidence="2" key="2">
    <citation type="submission" date="2017-12" db="EMBL/GenBank/DDBJ databases">
        <title>Genome sequence of the Bar-tailed Godwit (Limosa lapponica baueri).</title>
        <authorList>
            <person name="Lima N.C.B."/>
            <person name="Parody-Merino A.M."/>
            <person name="Battley P.F."/>
            <person name="Fidler A.E."/>
            <person name="Prosdocimi F."/>
        </authorList>
    </citation>
    <scope>NUCLEOTIDE SEQUENCE [LARGE SCALE GENOMIC DNA]</scope>
</reference>
<keyword evidence="2" id="KW-1185">Reference proteome</keyword>
<dbReference type="AlphaFoldDB" id="A0A2I0UNV7"/>